<dbReference type="PROSITE" id="PS00062">
    <property type="entry name" value="ALDOKETO_REDUCTASE_2"/>
    <property type="match status" value="1"/>
</dbReference>
<dbReference type="InterPro" id="IPR036812">
    <property type="entry name" value="NAD(P)_OxRdtase_dom_sf"/>
</dbReference>
<dbReference type="GO" id="GO:0050580">
    <property type="term" value="F:2,5-didehydrogluconate reductase activity"/>
    <property type="evidence" value="ECO:0007669"/>
    <property type="project" value="UniProtKB-EC"/>
</dbReference>
<dbReference type="InterPro" id="IPR023210">
    <property type="entry name" value="NADP_OxRdtase_dom"/>
</dbReference>
<evidence type="ECO:0000256" key="4">
    <source>
        <dbReference type="PIRSR" id="PIRSR000097-1"/>
    </source>
</evidence>
<evidence type="ECO:0000259" key="7">
    <source>
        <dbReference type="Pfam" id="PF00248"/>
    </source>
</evidence>
<organism evidence="8 9">
    <name type="scientific">Erysipelothrix rhusiopathiae ATCC 19414</name>
    <dbReference type="NCBI Taxonomy" id="525280"/>
    <lineage>
        <taxon>Bacteria</taxon>
        <taxon>Bacillati</taxon>
        <taxon>Bacillota</taxon>
        <taxon>Erysipelotrichia</taxon>
        <taxon>Erysipelotrichales</taxon>
        <taxon>Erysipelotrichaceae</taxon>
        <taxon>Erysipelothrix</taxon>
    </lineage>
</organism>
<sequence length="284" mass="31917">MEEPMKNTYTLNNDLEIPVIGFGTWQTPDGEIAEQSVLDALEAGYRHIDTAAVYGNEESVGRAIIKSGIPREELFITTKLWNDAHSYEGALEALDLSLKKLQLDYVDLYLIHWANPLPLRDTWEQANAEAWKAMEVAYRTGKVKSIGVSNFHPHHLDALLKTAVIKPSVNQIYLSPSDMQEELVAYNKAHGILTEAYSPLGTGSIFEVKELQEIAQKYNHTVAQVVLRWSIQHGFLPLPKSVTTSRIIENLQVFDFELDQETMTFIDSLKGTAKVALDPDSVDF</sequence>
<dbReference type="PIRSF" id="PIRSF000097">
    <property type="entry name" value="AKR"/>
    <property type="match status" value="1"/>
</dbReference>
<gene>
    <name evidence="8" type="primary">dkgB</name>
    <name evidence="8" type="ORF">HMPREF0357_10254</name>
</gene>
<comment type="similarity">
    <text evidence="1">Belongs to the aldo/keto reductase family.</text>
</comment>
<dbReference type="FunFam" id="3.20.20.100:FF:000015">
    <property type="entry name" value="Oxidoreductase, aldo/keto reductase family"/>
    <property type="match status" value="1"/>
</dbReference>
<dbReference type="InterPro" id="IPR020471">
    <property type="entry name" value="AKR"/>
</dbReference>
<proteinExistence type="inferred from homology"/>
<dbReference type="Pfam" id="PF00248">
    <property type="entry name" value="Aldo_ket_red"/>
    <property type="match status" value="1"/>
</dbReference>
<dbReference type="PANTHER" id="PTHR43827:SF3">
    <property type="entry name" value="NADP-DEPENDENT OXIDOREDUCTASE DOMAIN-CONTAINING PROTEIN"/>
    <property type="match status" value="1"/>
</dbReference>
<evidence type="ECO:0000256" key="6">
    <source>
        <dbReference type="PIRSR" id="PIRSR000097-3"/>
    </source>
</evidence>
<evidence type="ECO:0000256" key="2">
    <source>
        <dbReference type="ARBA" id="ARBA00022857"/>
    </source>
</evidence>
<dbReference type="PANTHER" id="PTHR43827">
    <property type="entry name" value="2,5-DIKETO-D-GLUCONIC ACID REDUCTASE"/>
    <property type="match status" value="1"/>
</dbReference>
<feature type="site" description="Lowers pKa of active site Tyr" evidence="6">
    <location>
        <position position="79"/>
    </location>
</feature>
<dbReference type="EMBL" id="ACLK02000001">
    <property type="protein sequence ID" value="EFY09459.1"/>
    <property type="molecule type" value="Genomic_DNA"/>
</dbReference>
<feature type="binding site" evidence="5">
    <location>
        <position position="112"/>
    </location>
    <ligand>
        <name>substrate</name>
    </ligand>
</feature>
<evidence type="ECO:0000256" key="5">
    <source>
        <dbReference type="PIRSR" id="PIRSR000097-2"/>
    </source>
</evidence>
<evidence type="ECO:0000313" key="9">
    <source>
        <dbReference type="Proteomes" id="UP000003028"/>
    </source>
</evidence>
<dbReference type="EC" id="1.1.1.274" evidence="8"/>
<dbReference type="AlphaFoldDB" id="E7FTX0"/>
<keyword evidence="2" id="KW-0521">NADP</keyword>
<dbReference type="Proteomes" id="UP000003028">
    <property type="component" value="Unassembled WGS sequence"/>
</dbReference>
<name>E7FTX0_ERYRH</name>
<dbReference type="InterPro" id="IPR018170">
    <property type="entry name" value="Aldo/ket_reductase_CS"/>
</dbReference>
<dbReference type="Gene3D" id="3.20.20.100">
    <property type="entry name" value="NADP-dependent oxidoreductase domain"/>
    <property type="match status" value="1"/>
</dbReference>
<evidence type="ECO:0000313" key="8">
    <source>
        <dbReference type="EMBL" id="EFY09459.1"/>
    </source>
</evidence>
<dbReference type="PROSITE" id="PS00798">
    <property type="entry name" value="ALDOKETO_REDUCTASE_1"/>
    <property type="match status" value="1"/>
</dbReference>
<dbReference type="STRING" id="1648.A2I91_05925"/>
<dbReference type="SUPFAM" id="SSF51430">
    <property type="entry name" value="NAD(P)-linked oxidoreductase"/>
    <property type="match status" value="1"/>
</dbReference>
<keyword evidence="9" id="KW-1185">Reference proteome</keyword>
<evidence type="ECO:0000256" key="3">
    <source>
        <dbReference type="ARBA" id="ARBA00023002"/>
    </source>
</evidence>
<feature type="active site" description="Proton donor" evidence="4">
    <location>
        <position position="54"/>
    </location>
</feature>
<feature type="domain" description="NADP-dependent oxidoreductase" evidence="7">
    <location>
        <begin position="20"/>
        <end position="269"/>
    </location>
</feature>
<dbReference type="PROSITE" id="PS00063">
    <property type="entry name" value="ALDOKETO_REDUCTASE_3"/>
    <property type="match status" value="1"/>
</dbReference>
<dbReference type="PRINTS" id="PR00069">
    <property type="entry name" value="ALDKETRDTASE"/>
</dbReference>
<accession>E7FTX0</accession>
<comment type="caution">
    <text evidence="8">The sequence shown here is derived from an EMBL/GenBank/DDBJ whole genome shotgun (WGS) entry which is preliminary data.</text>
</comment>
<reference evidence="8" key="1">
    <citation type="submission" date="2011-01" db="EMBL/GenBank/DDBJ databases">
        <authorList>
            <person name="Muzny D."/>
            <person name="Qin X."/>
            <person name="Buhay C."/>
            <person name="Dugan-Rocha S."/>
            <person name="Ding Y."/>
            <person name="Chen G."/>
            <person name="Hawes A."/>
            <person name="Holder M."/>
            <person name="Jhangiani S."/>
            <person name="Johnson A."/>
            <person name="Khan Z."/>
            <person name="Li Z."/>
            <person name="Liu W."/>
            <person name="Liu X."/>
            <person name="Perez L."/>
            <person name="Shen H."/>
            <person name="Wang Q."/>
            <person name="Watt J."/>
            <person name="Xi L."/>
            <person name="Xin Y."/>
            <person name="Zhou J."/>
            <person name="Deng J."/>
            <person name="Jiang H."/>
            <person name="Liu Y."/>
            <person name="Qu J."/>
            <person name="Song X.-Z."/>
            <person name="Zhang L."/>
            <person name="Villasana D."/>
            <person name="Johnson A."/>
            <person name="Liu J."/>
            <person name="Liyanage D."/>
            <person name="Lorensuhewa L."/>
            <person name="Robinson T."/>
            <person name="Song A."/>
            <person name="Song B.-B."/>
            <person name="Dinh H."/>
            <person name="Thornton R."/>
            <person name="Coyle M."/>
            <person name="Francisco L."/>
            <person name="Jackson L."/>
            <person name="Javaid M."/>
            <person name="Korchina V."/>
            <person name="Kovar C."/>
            <person name="Mata R."/>
            <person name="Mathew T."/>
            <person name="Ngo R."/>
            <person name="Nguyen L."/>
            <person name="Nguyen N."/>
            <person name="Okwuonu G."/>
            <person name="Ongeri F."/>
            <person name="Pham C."/>
            <person name="Simmons D."/>
            <person name="Wilczek-Boney K."/>
            <person name="Hale W."/>
            <person name="Jakkamsetti A."/>
            <person name="Pham P."/>
            <person name="Ruth R."/>
            <person name="San Lucas F."/>
            <person name="Warren J."/>
            <person name="Zhang J."/>
            <person name="Zhao Z."/>
            <person name="Zhou C."/>
            <person name="Zhu D."/>
            <person name="Lee S."/>
            <person name="Bess C."/>
            <person name="Blankenburg K."/>
            <person name="Forbes L."/>
            <person name="Fu Q."/>
            <person name="Gubbala S."/>
            <person name="Hirani K."/>
            <person name="Jayaseelan J.C."/>
            <person name="Lara F."/>
            <person name="Munidasa M."/>
            <person name="Palculict T."/>
            <person name="Patil S."/>
            <person name="Pu L.-L."/>
            <person name="Saada N."/>
            <person name="Tang L."/>
            <person name="Weissenberger G."/>
            <person name="Zhu Y."/>
            <person name="Hemphill L."/>
            <person name="Shang Y."/>
            <person name="Youmans B."/>
            <person name="Ayvaz T."/>
            <person name="Ross M."/>
            <person name="Santibanez J."/>
            <person name="Aqrawi P."/>
            <person name="Gross S."/>
            <person name="Joshi V."/>
            <person name="Fowler G."/>
            <person name="Nazareth L."/>
            <person name="Reid J."/>
            <person name="Worley K."/>
            <person name="Petrosino J."/>
            <person name="Highlander S."/>
            <person name="Gibbs R."/>
        </authorList>
    </citation>
    <scope>NUCLEOTIDE SEQUENCE [LARGE SCALE GENOMIC DNA]</scope>
    <source>
        <strain evidence="8">ATCC 19414</strain>
    </source>
</reference>
<protein>
    <submittedName>
        <fullName evidence="8">Oxidoreductase, aldo/keto reductase family protein</fullName>
        <ecNumber evidence="8">1.1.1.274</ecNumber>
    </submittedName>
</protein>
<dbReference type="CDD" id="cd19071">
    <property type="entry name" value="AKR_AKR1-5-like"/>
    <property type="match status" value="1"/>
</dbReference>
<evidence type="ECO:0000256" key="1">
    <source>
        <dbReference type="ARBA" id="ARBA00007905"/>
    </source>
</evidence>
<keyword evidence="3 8" id="KW-0560">Oxidoreductase</keyword>